<protein>
    <submittedName>
        <fullName evidence="6">FAD-dependent oxidoreductase</fullName>
    </submittedName>
</protein>
<keyword evidence="4" id="KW-0812">Transmembrane</keyword>
<proteinExistence type="predicted"/>
<name>A0A8J3IZT3_9CHLR</name>
<evidence type="ECO:0000256" key="1">
    <source>
        <dbReference type="ARBA" id="ARBA00001974"/>
    </source>
</evidence>
<dbReference type="Pfam" id="PF21274">
    <property type="entry name" value="Rng_hyd_C"/>
    <property type="match status" value="1"/>
</dbReference>
<dbReference type="Pfam" id="PF01494">
    <property type="entry name" value="FAD_binding_3"/>
    <property type="match status" value="1"/>
</dbReference>
<dbReference type="InterPro" id="IPR050641">
    <property type="entry name" value="RIFMO-like"/>
</dbReference>
<keyword evidence="3" id="KW-0274">FAD</keyword>
<keyword evidence="4" id="KW-1133">Transmembrane helix</keyword>
<dbReference type="PANTHER" id="PTHR43004:SF19">
    <property type="entry name" value="BINDING MONOOXYGENASE, PUTATIVE (JCVI)-RELATED"/>
    <property type="match status" value="1"/>
</dbReference>
<dbReference type="PANTHER" id="PTHR43004">
    <property type="entry name" value="TRK SYSTEM POTASSIUM UPTAKE PROTEIN"/>
    <property type="match status" value="1"/>
</dbReference>
<dbReference type="AlphaFoldDB" id="A0A8J3IZT3"/>
<evidence type="ECO:0000256" key="3">
    <source>
        <dbReference type="ARBA" id="ARBA00022827"/>
    </source>
</evidence>
<evidence type="ECO:0000259" key="5">
    <source>
        <dbReference type="Pfam" id="PF01494"/>
    </source>
</evidence>
<dbReference type="InterPro" id="IPR002938">
    <property type="entry name" value="FAD-bd"/>
</dbReference>
<keyword evidence="2" id="KW-0285">Flavoprotein</keyword>
<gene>
    <name evidence="6" type="ORF">KSF_110320</name>
</gene>
<dbReference type="EMBL" id="BNJK01000004">
    <property type="protein sequence ID" value="GHP00985.1"/>
    <property type="molecule type" value="Genomic_DNA"/>
</dbReference>
<comment type="caution">
    <text evidence="6">The sequence shown here is derived from an EMBL/GenBank/DDBJ whole genome shotgun (WGS) entry which is preliminary data.</text>
</comment>
<reference evidence="6" key="1">
    <citation type="submission" date="2020-10" db="EMBL/GenBank/DDBJ databases">
        <title>Taxonomic study of unclassified bacteria belonging to the class Ktedonobacteria.</title>
        <authorList>
            <person name="Yabe S."/>
            <person name="Wang C.M."/>
            <person name="Zheng Y."/>
            <person name="Sakai Y."/>
            <person name="Cavaletti L."/>
            <person name="Monciardini P."/>
            <person name="Donadio S."/>
        </authorList>
    </citation>
    <scope>NUCLEOTIDE SEQUENCE</scope>
    <source>
        <strain evidence="6">ID150040</strain>
    </source>
</reference>
<dbReference type="Gene3D" id="3.50.50.60">
    <property type="entry name" value="FAD/NAD(P)-binding domain"/>
    <property type="match status" value="1"/>
</dbReference>
<dbReference type="SUPFAM" id="SSF51905">
    <property type="entry name" value="FAD/NAD(P)-binding domain"/>
    <property type="match status" value="1"/>
</dbReference>
<feature type="domain" description="FAD-binding" evidence="5">
    <location>
        <begin position="12"/>
        <end position="363"/>
    </location>
</feature>
<dbReference type="GO" id="GO:0016709">
    <property type="term" value="F:oxidoreductase activity, acting on paired donors, with incorporation or reduction of molecular oxygen, NAD(P)H as one donor, and incorporation of one atom of oxygen"/>
    <property type="evidence" value="ECO:0007669"/>
    <property type="project" value="UniProtKB-ARBA"/>
</dbReference>
<dbReference type="Gene3D" id="3.30.9.10">
    <property type="entry name" value="D-Amino Acid Oxidase, subunit A, domain 2"/>
    <property type="match status" value="1"/>
</dbReference>
<dbReference type="GO" id="GO:0071949">
    <property type="term" value="F:FAD binding"/>
    <property type="evidence" value="ECO:0007669"/>
    <property type="project" value="InterPro"/>
</dbReference>
<keyword evidence="4" id="KW-0472">Membrane</keyword>
<sequence length="535" mass="58445">MTQQHDIYKERVPVIIVGGSLVGLSMSIFLAWHGVRTLVVERHAGISPHPRAAGFNARTLEIYRSVGLEESIRAAEPPSVQNGGVMKAETLVSDTFEWYASNVSEAVGAISPVRGSVIPQMLLEPVLQQRAQESGAEICFNTEFVALEQDSDGVSVVLRDRLTGGQRTVQAHYLIGADGYKSTIRQALDIPAHGPGTISHHLSILFQADVREALRGRKIALCMIENAAVQGMMGFGPDEQSGLLFALYHPQKDEALPQEKACGVELVRAAIGIPDLPVEIISMLPWELAAHLADHFQQRRCFLVGDAAHVMPPVGGFGANTGIQDAHNLAWKLAYVLKGLAGPELLTSYEAERRPVAQWTTEQATARYAERLPSLHLDLFAAPIVDHQTVVLGYRYHSRAIMAEDDHGLYENPGHPSGQPGTRAPHVVLKRGQEQLSTLDLFGRDFVLLTGKEGESWCSAAATVAKQTGIDLEIHQIGNNLLPEDQRWHQAYGVTATGAVIIRPDGFIAWRAKTAMATPEHILKQVFSQILAHDF</sequence>
<evidence type="ECO:0000313" key="7">
    <source>
        <dbReference type="Proteomes" id="UP000597444"/>
    </source>
</evidence>
<evidence type="ECO:0000256" key="2">
    <source>
        <dbReference type="ARBA" id="ARBA00022630"/>
    </source>
</evidence>
<feature type="transmembrane region" description="Helical" evidence="4">
    <location>
        <begin position="12"/>
        <end position="32"/>
    </location>
</feature>
<evidence type="ECO:0000256" key="4">
    <source>
        <dbReference type="SAM" id="Phobius"/>
    </source>
</evidence>
<organism evidence="6 7">
    <name type="scientific">Reticulibacter mediterranei</name>
    <dbReference type="NCBI Taxonomy" id="2778369"/>
    <lineage>
        <taxon>Bacteria</taxon>
        <taxon>Bacillati</taxon>
        <taxon>Chloroflexota</taxon>
        <taxon>Ktedonobacteria</taxon>
        <taxon>Ktedonobacterales</taxon>
        <taxon>Reticulibacteraceae</taxon>
        <taxon>Reticulibacter</taxon>
    </lineage>
</organism>
<dbReference type="Proteomes" id="UP000597444">
    <property type="component" value="Unassembled WGS sequence"/>
</dbReference>
<dbReference type="Gene3D" id="3.40.30.120">
    <property type="match status" value="1"/>
</dbReference>
<dbReference type="PRINTS" id="PR00420">
    <property type="entry name" value="RNGMNOXGNASE"/>
</dbReference>
<comment type="cofactor">
    <cofactor evidence="1">
        <name>FAD</name>
        <dbReference type="ChEBI" id="CHEBI:57692"/>
    </cofactor>
</comment>
<dbReference type="RefSeq" id="WP_220211559.1">
    <property type="nucleotide sequence ID" value="NZ_BNJK01000004.1"/>
</dbReference>
<accession>A0A8J3IZT3</accession>
<keyword evidence="7" id="KW-1185">Reference proteome</keyword>
<dbReference type="InterPro" id="IPR036188">
    <property type="entry name" value="FAD/NAD-bd_sf"/>
</dbReference>
<evidence type="ECO:0000313" key="6">
    <source>
        <dbReference type="EMBL" id="GHP00985.1"/>
    </source>
</evidence>